<dbReference type="GO" id="GO:0016020">
    <property type="term" value="C:membrane"/>
    <property type="evidence" value="ECO:0007669"/>
    <property type="project" value="InterPro"/>
</dbReference>
<dbReference type="OrthoDB" id="5295396at2"/>
<keyword evidence="1" id="KW-0472">Membrane</keyword>
<organism evidence="3 4">
    <name type="scientific">Nitrosomonas marina</name>
    <dbReference type="NCBI Taxonomy" id="917"/>
    <lineage>
        <taxon>Bacteria</taxon>
        <taxon>Pseudomonadati</taxon>
        <taxon>Pseudomonadota</taxon>
        <taxon>Betaproteobacteria</taxon>
        <taxon>Nitrosomonadales</taxon>
        <taxon>Nitrosomonadaceae</taxon>
        <taxon>Nitrosomonas</taxon>
    </lineage>
</organism>
<evidence type="ECO:0000256" key="1">
    <source>
        <dbReference type="SAM" id="Phobius"/>
    </source>
</evidence>
<feature type="domain" description="EamA" evidence="2">
    <location>
        <begin position="157"/>
        <end position="286"/>
    </location>
</feature>
<dbReference type="Pfam" id="PF00892">
    <property type="entry name" value="EamA"/>
    <property type="match status" value="2"/>
</dbReference>
<feature type="transmembrane region" description="Helical" evidence="1">
    <location>
        <begin position="72"/>
        <end position="93"/>
    </location>
</feature>
<feature type="transmembrane region" description="Helical" evidence="1">
    <location>
        <begin position="12"/>
        <end position="30"/>
    </location>
</feature>
<protein>
    <submittedName>
        <fullName evidence="3">Permease of the drug/metabolite transporter (DMT) superfamily</fullName>
    </submittedName>
</protein>
<dbReference type="InterPro" id="IPR037185">
    <property type="entry name" value="EmrE-like"/>
</dbReference>
<name>A0A1H8CE04_9PROT</name>
<gene>
    <name evidence="3" type="ORF">SAMN05216325_104163</name>
</gene>
<feature type="transmembrane region" description="Helical" evidence="1">
    <location>
        <begin position="157"/>
        <end position="176"/>
    </location>
</feature>
<dbReference type="SUPFAM" id="SSF103481">
    <property type="entry name" value="Multidrug resistance efflux transporter EmrE"/>
    <property type="match status" value="2"/>
</dbReference>
<dbReference type="RefSeq" id="WP_090628557.1">
    <property type="nucleotide sequence ID" value="NZ_FOCP01000004.1"/>
</dbReference>
<feature type="transmembrane region" description="Helical" evidence="1">
    <location>
        <begin position="99"/>
        <end position="121"/>
    </location>
</feature>
<evidence type="ECO:0000259" key="2">
    <source>
        <dbReference type="Pfam" id="PF00892"/>
    </source>
</evidence>
<dbReference type="PANTHER" id="PTHR22911">
    <property type="entry name" value="ACYL-MALONYL CONDENSING ENZYME-RELATED"/>
    <property type="match status" value="1"/>
</dbReference>
<keyword evidence="1" id="KW-0812">Transmembrane</keyword>
<feature type="transmembrane region" description="Helical" evidence="1">
    <location>
        <begin position="128"/>
        <end position="145"/>
    </location>
</feature>
<dbReference type="Proteomes" id="UP000199459">
    <property type="component" value="Unassembled WGS sequence"/>
</dbReference>
<dbReference type="AlphaFoldDB" id="A0A1H8CE04"/>
<accession>A0A1H8CE04</accession>
<reference evidence="3 4" key="1">
    <citation type="submission" date="2016-10" db="EMBL/GenBank/DDBJ databases">
        <authorList>
            <person name="de Groot N.N."/>
        </authorList>
    </citation>
    <scope>NUCLEOTIDE SEQUENCE [LARGE SCALE GENOMIC DNA]</scope>
    <source>
        <strain evidence="3 4">Nm22</strain>
    </source>
</reference>
<evidence type="ECO:0000313" key="3">
    <source>
        <dbReference type="EMBL" id="SEM93265.1"/>
    </source>
</evidence>
<evidence type="ECO:0000313" key="4">
    <source>
        <dbReference type="Proteomes" id="UP000199459"/>
    </source>
</evidence>
<proteinExistence type="predicted"/>
<feature type="domain" description="EamA" evidence="2">
    <location>
        <begin position="13"/>
        <end position="144"/>
    </location>
</feature>
<feature type="transmembrane region" description="Helical" evidence="1">
    <location>
        <begin position="188"/>
        <end position="208"/>
    </location>
</feature>
<sequence length="306" mass="33696">MLHTNQRSVRLPIAALIFGAFIWGLVWYPIRELEQAGINGVVVTTFTYLIALVLGVVLFYKNIRNANIFNENAHLLFWICFFAGWANVAYILAIIHGEIVRVLLLFYLAPLWTAVFARILLNEQLSTQGFAVMALSVVGAIVMLWQPETLVPLPDSYGDWMGLLGGMMYALVNVLIRKDQSHSIQIKSIAIWLGATVIGFGCSFILALPPVISEINLQSWMVLLSVGILMFVLSIVVQYGLTYVPANRAIIVLMFELVVAAIASYVLAGETLTWKEIVGGSMIVSSGLFSAKLNPASSQGVAKPYR</sequence>
<dbReference type="InterPro" id="IPR000620">
    <property type="entry name" value="EamA_dom"/>
</dbReference>
<dbReference type="STRING" id="917.SAMN05216326_12047"/>
<feature type="transmembrane region" description="Helical" evidence="1">
    <location>
        <begin position="249"/>
        <end position="268"/>
    </location>
</feature>
<feature type="transmembrane region" description="Helical" evidence="1">
    <location>
        <begin position="36"/>
        <end position="60"/>
    </location>
</feature>
<feature type="transmembrane region" description="Helical" evidence="1">
    <location>
        <begin position="220"/>
        <end position="242"/>
    </location>
</feature>
<keyword evidence="1" id="KW-1133">Transmembrane helix</keyword>
<dbReference type="EMBL" id="FOCP01000004">
    <property type="protein sequence ID" value="SEM93265.1"/>
    <property type="molecule type" value="Genomic_DNA"/>
</dbReference>